<organism evidence="2">
    <name type="scientific">uncultured Rubrobacteraceae bacterium</name>
    <dbReference type="NCBI Taxonomy" id="349277"/>
    <lineage>
        <taxon>Bacteria</taxon>
        <taxon>Bacillati</taxon>
        <taxon>Actinomycetota</taxon>
        <taxon>Rubrobacteria</taxon>
        <taxon>Rubrobacterales</taxon>
        <taxon>Rubrobacteraceae</taxon>
        <taxon>environmental samples</taxon>
    </lineage>
</organism>
<feature type="non-terminal residue" evidence="2">
    <location>
        <position position="33"/>
    </location>
</feature>
<evidence type="ECO:0000313" key="2">
    <source>
        <dbReference type="EMBL" id="CAA9438261.1"/>
    </source>
</evidence>
<reference evidence="2" key="1">
    <citation type="submission" date="2020-02" db="EMBL/GenBank/DDBJ databases">
        <authorList>
            <person name="Meier V. D."/>
        </authorList>
    </citation>
    <scope>NUCLEOTIDE SEQUENCE</scope>
    <source>
        <strain evidence="2">AVDCRST_MAG55</strain>
    </source>
</reference>
<dbReference type="EMBL" id="CADCUZ010000163">
    <property type="protein sequence ID" value="CAA9438261.1"/>
    <property type="molecule type" value="Genomic_DNA"/>
</dbReference>
<name>A0A6J4QAE9_9ACTN</name>
<feature type="non-terminal residue" evidence="2">
    <location>
        <position position="1"/>
    </location>
</feature>
<evidence type="ECO:0000256" key="1">
    <source>
        <dbReference type="SAM" id="MobiDB-lite"/>
    </source>
</evidence>
<feature type="region of interest" description="Disordered" evidence="1">
    <location>
        <begin position="1"/>
        <end position="33"/>
    </location>
</feature>
<proteinExistence type="predicted"/>
<dbReference type="AlphaFoldDB" id="A0A6J4QAE9"/>
<sequence>ERFHGEGDRVPPGAAHGTVGHGERLGPAARGPG</sequence>
<protein>
    <submittedName>
        <fullName evidence="2">Uncharacterized protein</fullName>
    </submittedName>
</protein>
<accession>A0A6J4QAE9</accession>
<gene>
    <name evidence="2" type="ORF">AVDCRST_MAG55-3198</name>
</gene>